<protein>
    <submittedName>
        <fullName evidence="3">Uncharacterized protein</fullName>
    </submittedName>
</protein>
<evidence type="ECO:0000313" key="3">
    <source>
        <dbReference type="EMBL" id="SVC23501.1"/>
    </source>
</evidence>
<dbReference type="Pfam" id="PF13432">
    <property type="entry name" value="TPR_16"/>
    <property type="match status" value="2"/>
</dbReference>
<dbReference type="InterPro" id="IPR019734">
    <property type="entry name" value="TPR_rpt"/>
</dbReference>
<organism evidence="3">
    <name type="scientific">marine metagenome</name>
    <dbReference type="NCBI Taxonomy" id="408172"/>
    <lineage>
        <taxon>unclassified sequences</taxon>
        <taxon>metagenomes</taxon>
        <taxon>ecological metagenomes</taxon>
    </lineage>
</organism>
<dbReference type="AlphaFoldDB" id="A0A382KLE2"/>
<evidence type="ECO:0000256" key="1">
    <source>
        <dbReference type="ARBA" id="ARBA00022737"/>
    </source>
</evidence>
<dbReference type="InterPro" id="IPR011990">
    <property type="entry name" value="TPR-like_helical_dom_sf"/>
</dbReference>
<dbReference type="SMART" id="SM00028">
    <property type="entry name" value="TPR"/>
    <property type="match status" value="8"/>
</dbReference>
<dbReference type="Pfam" id="PF13181">
    <property type="entry name" value="TPR_8"/>
    <property type="match status" value="1"/>
</dbReference>
<dbReference type="PANTHER" id="PTHR12558:SF13">
    <property type="entry name" value="CELL DIVISION CYCLE PROTEIN 27 HOMOLOG"/>
    <property type="match status" value="1"/>
</dbReference>
<proteinExistence type="predicted"/>
<evidence type="ECO:0000256" key="2">
    <source>
        <dbReference type="ARBA" id="ARBA00022803"/>
    </source>
</evidence>
<sequence>TEVLMRLGCCLYGYGEVEAAKECYERVLKIDSKNDMALDNLSACNKSIHKKKAPDNCETNESGVQEPTLHDLLEDAEFFSSSGNTDSTAETLEHALNLAPKEAIIVSSLGSVYFKLGKYEKAREMFRKEIELNPRDADAYTRLAMSALFSERVDEFESAIAIAIEINPDHFEALRFLGKINLQTRRYLDAAKIFAKLIELNPEYTEFYLALGYAFYEGGEKETARTVFERVLEIDSDNECAINNLKYMSNPDGGLFLSHAIQNEETVVECDDLAEKLVDFELAYWDKEKNEAKSILSKIYRATPKNYEVITALSTLFFQLGEFGTAKELVEKAIDLDGSAPEGWIQLALVELNLENLDASVVAIDKSLAKFPSTEARKLKAKILYLKENHDKALVEFEKLSQENPRDIYLMQCIAICQY</sequence>
<name>A0A382KLE2_9ZZZZ</name>
<dbReference type="PROSITE" id="PS50005">
    <property type="entry name" value="TPR"/>
    <property type="match status" value="3"/>
</dbReference>
<dbReference type="Pfam" id="PF07719">
    <property type="entry name" value="TPR_2"/>
    <property type="match status" value="1"/>
</dbReference>
<keyword evidence="2" id="KW-0802">TPR repeat</keyword>
<dbReference type="SUPFAM" id="SSF48452">
    <property type="entry name" value="TPR-like"/>
    <property type="match status" value="3"/>
</dbReference>
<dbReference type="EMBL" id="UINC01080505">
    <property type="protein sequence ID" value="SVC23501.1"/>
    <property type="molecule type" value="Genomic_DNA"/>
</dbReference>
<dbReference type="InterPro" id="IPR013105">
    <property type="entry name" value="TPR_2"/>
</dbReference>
<dbReference type="Gene3D" id="1.25.40.10">
    <property type="entry name" value="Tetratricopeptide repeat domain"/>
    <property type="match status" value="3"/>
</dbReference>
<dbReference type="PANTHER" id="PTHR12558">
    <property type="entry name" value="CELL DIVISION CYCLE 16,23,27"/>
    <property type="match status" value="1"/>
</dbReference>
<gene>
    <name evidence="3" type="ORF">METZ01_LOCUS276355</name>
</gene>
<accession>A0A382KLE2</accession>
<feature type="non-terminal residue" evidence="3">
    <location>
        <position position="419"/>
    </location>
</feature>
<dbReference type="PROSITE" id="PS50293">
    <property type="entry name" value="TPR_REGION"/>
    <property type="match status" value="1"/>
</dbReference>
<reference evidence="3" key="1">
    <citation type="submission" date="2018-05" db="EMBL/GenBank/DDBJ databases">
        <authorList>
            <person name="Lanie J.A."/>
            <person name="Ng W.-L."/>
            <person name="Kazmierczak K.M."/>
            <person name="Andrzejewski T.M."/>
            <person name="Davidsen T.M."/>
            <person name="Wayne K.J."/>
            <person name="Tettelin H."/>
            <person name="Glass J.I."/>
            <person name="Rusch D."/>
            <person name="Podicherti R."/>
            <person name="Tsui H.-C.T."/>
            <person name="Winkler M.E."/>
        </authorList>
    </citation>
    <scope>NUCLEOTIDE SEQUENCE</scope>
</reference>
<keyword evidence="1" id="KW-0677">Repeat</keyword>
<feature type="non-terminal residue" evidence="3">
    <location>
        <position position="1"/>
    </location>
</feature>